<name>A0A0P1I235_9RHOB</name>
<dbReference type="PANTHER" id="PTHR43968">
    <property type="match status" value="1"/>
</dbReference>
<dbReference type="SFLD" id="SFLDG00358">
    <property type="entry name" value="Main_(cytGST)"/>
    <property type="match status" value="1"/>
</dbReference>
<dbReference type="AlphaFoldDB" id="A0A0P1I235"/>
<evidence type="ECO:0000259" key="1">
    <source>
        <dbReference type="PROSITE" id="PS50404"/>
    </source>
</evidence>
<protein>
    <submittedName>
        <fullName evidence="3">Stringent starvation protein A</fullName>
    </submittedName>
</protein>
<dbReference type="InterPro" id="IPR036282">
    <property type="entry name" value="Glutathione-S-Trfase_C_sf"/>
</dbReference>
<evidence type="ECO:0000313" key="3">
    <source>
        <dbReference type="EMBL" id="CUJ85168.1"/>
    </source>
</evidence>
<proteinExistence type="predicted"/>
<evidence type="ECO:0000313" key="4">
    <source>
        <dbReference type="Proteomes" id="UP000051870"/>
    </source>
</evidence>
<dbReference type="InterPro" id="IPR050983">
    <property type="entry name" value="GST_Omega/HSP26"/>
</dbReference>
<accession>A0A0P1I235</accession>
<dbReference type="SFLD" id="SFLDS00019">
    <property type="entry name" value="Glutathione_Transferase_(cytos"/>
    <property type="match status" value="1"/>
</dbReference>
<dbReference type="Pfam" id="PF13409">
    <property type="entry name" value="GST_N_2"/>
    <property type="match status" value="1"/>
</dbReference>
<dbReference type="Gene3D" id="1.20.1050.10">
    <property type="match status" value="1"/>
</dbReference>
<dbReference type="SUPFAM" id="SSF52833">
    <property type="entry name" value="Thioredoxin-like"/>
    <property type="match status" value="1"/>
</dbReference>
<dbReference type="InterPro" id="IPR040079">
    <property type="entry name" value="Glutathione_S-Trfase"/>
</dbReference>
<dbReference type="Proteomes" id="UP000051870">
    <property type="component" value="Unassembled WGS sequence"/>
</dbReference>
<dbReference type="PANTHER" id="PTHR43968:SF6">
    <property type="entry name" value="GLUTATHIONE S-TRANSFERASE OMEGA"/>
    <property type="match status" value="1"/>
</dbReference>
<dbReference type="GeneID" id="83879540"/>
<feature type="domain" description="GST C-terminal" evidence="2">
    <location>
        <begin position="83"/>
        <end position="205"/>
    </location>
</feature>
<dbReference type="CDD" id="cd00570">
    <property type="entry name" value="GST_N_family"/>
    <property type="match status" value="1"/>
</dbReference>
<reference evidence="4" key="1">
    <citation type="submission" date="2015-09" db="EMBL/GenBank/DDBJ databases">
        <authorList>
            <person name="Rodrigo-Torres Lidia"/>
            <person name="Arahal R.David."/>
        </authorList>
    </citation>
    <scope>NUCLEOTIDE SEQUENCE [LARGE SCALE GENOMIC DNA]</scope>
    <source>
        <strain evidence="4">CECT 7735</strain>
    </source>
</reference>
<organism evidence="3 4">
    <name type="scientific">Shimia thalassica</name>
    <dbReference type="NCBI Taxonomy" id="1715693"/>
    <lineage>
        <taxon>Bacteria</taxon>
        <taxon>Pseudomonadati</taxon>
        <taxon>Pseudomonadota</taxon>
        <taxon>Alphaproteobacteria</taxon>
        <taxon>Rhodobacterales</taxon>
        <taxon>Roseobacteraceae</taxon>
    </lineage>
</organism>
<dbReference type="Gene3D" id="3.40.30.10">
    <property type="entry name" value="Glutaredoxin"/>
    <property type="match status" value="1"/>
</dbReference>
<gene>
    <name evidence="3" type="primary">sspA_1</name>
    <name evidence="3" type="ORF">PH7735_00459</name>
</gene>
<dbReference type="Pfam" id="PF13410">
    <property type="entry name" value="GST_C_2"/>
    <property type="match status" value="1"/>
</dbReference>
<dbReference type="PROSITE" id="PS50404">
    <property type="entry name" value="GST_NTER"/>
    <property type="match status" value="1"/>
</dbReference>
<dbReference type="RefSeq" id="WP_058311099.1">
    <property type="nucleotide sequence ID" value="NZ_CYTW01000001.1"/>
</dbReference>
<sequence>MLKVISFKICPFVQRVTALLEAKGLPYQVEYISLSDKPDWFLDISPNAQVPLLVTENGTALFESEAIIEYLEEAYPPLEEGVSPEQKALNRAWSYLASKNYLVQCGAMSSRTLSDLEQRSAKLGMAFDKIEKALGNTRFFNGDTVGLVDIAWLVLLHRAHIIEQHSGYDLIGLRPKLKAWQNAMMETELAETSVAADFGDAFAGFYLSEKTYLGCGCDVPAEKQGCGCC</sequence>
<keyword evidence="4" id="KW-1185">Reference proteome</keyword>
<dbReference type="CDD" id="cd00299">
    <property type="entry name" value="GST_C_family"/>
    <property type="match status" value="1"/>
</dbReference>
<dbReference type="InterPro" id="IPR004045">
    <property type="entry name" value="Glutathione_S-Trfase_N"/>
</dbReference>
<dbReference type="SUPFAM" id="SSF47616">
    <property type="entry name" value="GST C-terminal domain-like"/>
    <property type="match status" value="1"/>
</dbReference>
<dbReference type="EMBL" id="CYTW01000001">
    <property type="protein sequence ID" value="CUJ85168.1"/>
    <property type="molecule type" value="Genomic_DNA"/>
</dbReference>
<dbReference type="InterPro" id="IPR036249">
    <property type="entry name" value="Thioredoxin-like_sf"/>
</dbReference>
<dbReference type="STRING" id="1715693.PH7735_00459"/>
<dbReference type="InterPro" id="IPR010987">
    <property type="entry name" value="Glutathione-S-Trfase_C-like"/>
</dbReference>
<dbReference type="GO" id="GO:0005737">
    <property type="term" value="C:cytoplasm"/>
    <property type="evidence" value="ECO:0007669"/>
    <property type="project" value="TreeGrafter"/>
</dbReference>
<evidence type="ECO:0000259" key="2">
    <source>
        <dbReference type="PROSITE" id="PS50405"/>
    </source>
</evidence>
<feature type="domain" description="GST N-terminal" evidence="1">
    <location>
        <begin position="1"/>
        <end position="79"/>
    </location>
</feature>
<dbReference type="PROSITE" id="PS50405">
    <property type="entry name" value="GST_CTER"/>
    <property type="match status" value="1"/>
</dbReference>